<evidence type="ECO:0000259" key="1">
    <source>
        <dbReference type="PROSITE" id="PS51186"/>
    </source>
</evidence>
<reference evidence="3" key="1">
    <citation type="submission" date="2017-05" db="EMBL/GenBank/DDBJ databases">
        <title>The Genome Sequence of Enterococcus sp. 4G2_DIV0659.</title>
        <authorList>
            <consortium name="The Broad Institute Genomics Platform"/>
            <consortium name="The Broad Institute Genomic Center for Infectious Diseases"/>
            <person name="Earl A."/>
            <person name="Manson A."/>
            <person name="Schwartman J."/>
            <person name="Gilmore M."/>
            <person name="Abouelleil A."/>
            <person name="Cao P."/>
            <person name="Chapman S."/>
            <person name="Cusick C."/>
            <person name="Shea T."/>
            <person name="Young S."/>
            <person name="Neafsey D."/>
            <person name="Nusbaum C."/>
            <person name="Birren B."/>
        </authorList>
    </citation>
    <scope>NUCLEOTIDE SEQUENCE [LARGE SCALE GENOMIC DNA]</scope>
    <source>
        <strain evidence="3">4G2_DIV0659</strain>
    </source>
</reference>
<keyword evidence="4" id="KW-1185">Reference proteome</keyword>
<feature type="domain" description="N-acetyltransferase" evidence="1">
    <location>
        <begin position="7"/>
        <end position="168"/>
    </location>
</feature>
<evidence type="ECO:0000313" key="3">
    <source>
        <dbReference type="EMBL" id="OTO09782.1"/>
    </source>
</evidence>
<dbReference type="Gene3D" id="3.40.630.30">
    <property type="match status" value="1"/>
</dbReference>
<comment type="caution">
    <text evidence="3">The sequence shown here is derived from an EMBL/GenBank/DDBJ whole genome shotgun (WGS) entry which is preliminary data.</text>
</comment>
<dbReference type="Proteomes" id="UP000195139">
    <property type="component" value="Unassembled WGS sequence"/>
</dbReference>
<reference evidence="2 4" key="2">
    <citation type="submission" date="2018-07" db="EMBL/GenBank/DDBJ databases">
        <title>The Genome Sequence of Enterococcus sp. DIV0659b.</title>
        <authorList>
            <consortium name="The Broad Institute Genomics Platform"/>
            <consortium name="The Broad Institute Genomic Center for Infectious Diseases"/>
            <person name="Earl A."/>
            <person name="Manson A."/>
            <person name="Schwartman J."/>
            <person name="Gilmore M."/>
            <person name="Abouelleil A."/>
            <person name="Cao P."/>
            <person name="Chapman S."/>
            <person name="Cusick C."/>
            <person name="Shea T."/>
            <person name="Young S."/>
            <person name="Neafsey D."/>
            <person name="Nusbaum C."/>
            <person name="Birren B."/>
        </authorList>
    </citation>
    <scope>NUCLEOTIDE SEQUENCE [LARGE SCALE GENOMIC DNA]</scope>
    <source>
        <strain evidence="2 4">4G2_DIV0659</strain>
    </source>
</reference>
<dbReference type="InterPro" id="IPR051531">
    <property type="entry name" value="N-acetyltransferase"/>
</dbReference>
<dbReference type="EMBL" id="NGLE01000001">
    <property type="protein sequence ID" value="OTO09782.1"/>
    <property type="molecule type" value="Genomic_DNA"/>
</dbReference>
<sequence>MSYTKQLTFEFYQENDFQLYYELTKDSNVMHYITEKAETESEAVTNFKKILSYNTAHNDQTGYYKFFNQETYIGFGKLSWDEDNKIEIGYMLLPIHWGKGYANQLITILLNLIKQSEQLSESTIYAIIDPSNDASKHLLENHQFESVWQGVEEGLPSEHLHWRPYTSQ</sequence>
<dbReference type="Pfam" id="PF13302">
    <property type="entry name" value="Acetyltransf_3"/>
    <property type="match status" value="1"/>
</dbReference>
<name>A0A242CJ22_9ENTE</name>
<dbReference type="PROSITE" id="PS51186">
    <property type="entry name" value="GNAT"/>
    <property type="match status" value="1"/>
</dbReference>
<dbReference type="InterPro" id="IPR016181">
    <property type="entry name" value="Acyl_CoA_acyltransferase"/>
</dbReference>
<dbReference type="GO" id="GO:0016747">
    <property type="term" value="F:acyltransferase activity, transferring groups other than amino-acyl groups"/>
    <property type="evidence" value="ECO:0007669"/>
    <property type="project" value="InterPro"/>
</dbReference>
<dbReference type="PANTHER" id="PTHR43792">
    <property type="entry name" value="GNAT FAMILY, PUTATIVE (AFU_ORTHOLOGUE AFUA_3G00765)-RELATED-RELATED"/>
    <property type="match status" value="1"/>
</dbReference>
<dbReference type="RefSeq" id="WP_086329404.1">
    <property type="nucleotide sequence ID" value="NZ_NGLE02000001.1"/>
</dbReference>
<gene>
    <name evidence="3" type="ORF">A5880_000464</name>
    <name evidence="2" type="ORF">A5880_002562</name>
</gene>
<dbReference type="OrthoDB" id="9798081at2"/>
<protein>
    <recommendedName>
        <fullName evidence="1">N-acetyltransferase domain-containing protein</fullName>
    </recommendedName>
</protein>
<proteinExistence type="predicted"/>
<dbReference type="EMBL" id="NGLE02000001">
    <property type="protein sequence ID" value="MEI5994973.1"/>
    <property type="molecule type" value="Genomic_DNA"/>
</dbReference>
<dbReference type="STRING" id="1834181.A5880_000464"/>
<organism evidence="3">
    <name type="scientific">Candidatus Enterococcus mansonii</name>
    <dbReference type="NCBI Taxonomy" id="1834181"/>
    <lineage>
        <taxon>Bacteria</taxon>
        <taxon>Bacillati</taxon>
        <taxon>Bacillota</taxon>
        <taxon>Bacilli</taxon>
        <taxon>Lactobacillales</taxon>
        <taxon>Enterococcaceae</taxon>
        <taxon>Enterococcus</taxon>
    </lineage>
</organism>
<dbReference type="SUPFAM" id="SSF55729">
    <property type="entry name" value="Acyl-CoA N-acyltransferases (Nat)"/>
    <property type="match status" value="1"/>
</dbReference>
<dbReference type="PANTHER" id="PTHR43792:SF1">
    <property type="entry name" value="N-ACETYLTRANSFERASE DOMAIN-CONTAINING PROTEIN"/>
    <property type="match status" value="1"/>
</dbReference>
<evidence type="ECO:0000313" key="2">
    <source>
        <dbReference type="EMBL" id="MEI5994973.1"/>
    </source>
</evidence>
<dbReference type="AlphaFoldDB" id="A0A242CJ22"/>
<dbReference type="InterPro" id="IPR000182">
    <property type="entry name" value="GNAT_dom"/>
</dbReference>
<accession>A0A242CJ22</accession>
<evidence type="ECO:0000313" key="4">
    <source>
        <dbReference type="Proteomes" id="UP000195139"/>
    </source>
</evidence>